<dbReference type="PROSITE" id="PS50056">
    <property type="entry name" value="TYR_PHOSPHATASE_2"/>
    <property type="match status" value="1"/>
</dbReference>
<dbReference type="InterPro" id="IPR050561">
    <property type="entry name" value="PTP"/>
</dbReference>
<evidence type="ECO:0000256" key="1">
    <source>
        <dbReference type="ARBA" id="ARBA00022801"/>
    </source>
</evidence>
<dbReference type="InterPro" id="IPR057023">
    <property type="entry name" value="PTP-SAK"/>
</dbReference>
<dbReference type="EMBL" id="BAABBN010000007">
    <property type="protein sequence ID" value="GAA3929154.1"/>
    <property type="molecule type" value="Genomic_DNA"/>
</dbReference>
<keyword evidence="4" id="KW-1185">Reference proteome</keyword>
<dbReference type="Pfam" id="PF22784">
    <property type="entry name" value="PTP-SAK"/>
    <property type="match status" value="1"/>
</dbReference>
<keyword evidence="1" id="KW-0378">Hydrolase</keyword>
<dbReference type="SUPFAM" id="SSF52799">
    <property type="entry name" value="(Phosphotyrosine protein) phosphatases II"/>
    <property type="match status" value="1"/>
</dbReference>
<dbReference type="InterPro" id="IPR000387">
    <property type="entry name" value="Tyr_Pase_dom"/>
</dbReference>
<gene>
    <name evidence="3" type="ORF">GCM10022277_27100</name>
</gene>
<dbReference type="Gene3D" id="3.90.190.10">
    <property type="entry name" value="Protein tyrosine phosphatase superfamily"/>
    <property type="match status" value="1"/>
</dbReference>
<reference evidence="4" key="1">
    <citation type="journal article" date="2019" name="Int. J. Syst. Evol. Microbiol.">
        <title>The Global Catalogue of Microorganisms (GCM) 10K type strain sequencing project: providing services to taxonomists for standard genome sequencing and annotation.</title>
        <authorList>
            <consortium name="The Broad Institute Genomics Platform"/>
            <consortium name="The Broad Institute Genome Sequencing Center for Infectious Disease"/>
            <person name="Wu L."/>
            <person name="Ma J."/>
        </authorList>
    </citation>
    <scope>NUCLEOTIDE SEQUENCE [LARGE SCALE GENOMIC DNA]</scope>
    <source>
        <strain evidence="4">JCM 17551</strain>
    </source>
</reference>
<comment type="caution">
    <text evidence="3">The sequence shown here is derived from an EMBL/GenBank/DDBJ whole genome shotgun (WGS) entry which is preliminary data.</text>
</comment>
<evidence type="ECO:0000313" key="4">
    <source>
        <dbReference type="Proteomes" id="UP001501565"/>
    </source>
</evidence>
<dbReference type="PROSITE" id="PS00383">
    <property type="entry name" value="TYR_PHOSPHATASE_1"/>
    <property type="match status" value="1"/>
</dbReference>
<accession>A0ABP7MVU4</accession>
<dbReference type="InterPro" id="IPR016130">
    <property type="entry name" value="Tyr_Pase_AS"/>
</dbReference>
<dbReference type="InterPro" id="IPR029021">
    <property type="entry name" value="Prot-tyrosine_phosphatase-like"/>
</dbReference>
<protein>
    <recommendedName>
        <fullName evidence="2">Tyrosine specific protein phosphatases domain-containing protein</fullName>
    </recommendedName>
</protein>
<proteinExistence type="predicted"/>
<sequence>MIPSVFKVTKIGQGTLYVMPKPSSEWLKDDVDYLSNMGISKVVSLLEVSEEYELGLAGERQTLEVKGIEFQNFQIKDRGIPNPVVFKELINRLYKELLEGLNIAVHCRAGIGRTGITASCLLIKDKMTSQEAIDRVSAARGVPIPDTQQQYDFICDYEVI</sequence>
<evidence type="ECO:0000313" key="3">
    <source>
        <dbReference type="EMBL" id="GAA3929154.1"/>
    </source>
</evidence>
<dbReference type="PANTHER" id="PTHR23339">
    <property type="entry name" value="TYROSINE SPECIFIC PROTEIN PHOSPHATASE AND DUAL SPECIFICITY PROTEIN PHOSPHATASE"/>
    <property type="match status" value="1"/>
</dbReference>
<evidence type="ECO:0000259" key="2">
    <source>
        <dbReference type="PROSITE" id="PS50056"/>
    </source>
</evidence>
<name>A0ABP7MVU4_9GAMM</name>
<feature type="domain" description="Tyrosine specific protein phosphatases" evidence="2">
    <location>
        <begin position="84"/>
        <end position="151"/>
    </location>
</feature>
<dbReference type="Proteomes" id="UP001501565">
    <property type="component" value="Unassembled WGS sequence"/>
</dbReference>
<organism evidence="3 4">
    <name type="scientific">Litoribacillus peritrichatus</name>
    <dbReference type="NCBI Taxonomy" id="718191"/>
    <lineage>
        <taxon>Bacteria</taxon>
        <taxon>Pseudomonadati</taxon>
        <taxon>Pseudomonadota</taxon>
        <taxon>Gammaproteobacteria</taxon>
        <taxon>Oceanospirillales</taxon>
        <taxon>Oceanospirillaceae</taxon>
        <taxon>Litoribacillus</taxon>
    </lineage>
</organism>